<keyword evidence="3" id="KW-1185">Reference proteome</keyword>
<dbReference type="OrthoDB" id="9808976at2"/>
<gene>
    <name evidence="2" type="ORF">DBZ36_14665</name>
</gene>
<evidence type="ECO:0000313" key="2">
    <source>
        <dbReference type="EMBL" id="RKF15626.1"/>
    </source>
</evidence>
<comment type="caution">
    <text evidence="2">The sequence shown here is derived from an EMBL/GenBank/DDBJ whole genome shotgun (WGS) entry which is preliminary data.</text>
</comment>
<dbReference type="SUPFAM" id="SSF55729">
    <property type="entry name" value="Acyl-CoA N-acyltransferases (Nat)"/>
    <property type="match status" value="1"/>
</dbReference>
<evidence type="ECO:0000259" key="1">
    <source>
        <dbReference type="Pfam" id="PF13480"/>
    </source>
</evidence>
<keyword evidence="2" id="KW-0808">Transferase</keyword>
<dbReference type="GO" id="GO:0016740">
    <property type="term" value="F:transferase activity"/>
    <property type="evidence" value="ECO:0007669"/>
    <property type="project" value="UniProtKB-KW"/>
</dbReference>
<dbReference type="InterPro" id="IPR016181">
    <property type="entry name" value="Acyl_CoA_acyltransferase"/>
</dbReference>
<dbReference type="Pfam" id="PF13480">
    <property type="entry name" value="Acetyltransf_6"/>
    <property type="match status" value="1"/>
</dbReference>
<reference evidence="2 3" key="1">
    <citation type="submission" date="2018-09" db="EMBL/GenBank/DDBJ databases">
        <authorList>
            <person name="Wang Z."/>
        </authorList>
    </citation>
    <scope>NUCLEOTIDE SEQUENCE [LARGE SCALE GENOMIC DNA]</scope>
    <source>
        <strain evidence="2 3">ALS 81</strain>
    </source>
</reference>
<evidence type="ECO:0000313" key="3">
    <source>
        <dbReference type="Proteomes" id="UP000286482"/>
    </source>
</evidence>
<name>A0A420E819_9ALTE</name>
<organism evidence="2 3">
    <name type="scientific">Alginatibacterium sediminis</name>
    <dbReference type="NCBI Taxonomy" id="2164068"/>
    <lineage>
        <taxon>Bacteria</taxon>
        <taxon>Pseudomonadati</taxon>
        <taxon>Pseudomonadota</taxon>
        <taxon>Gammaproteobacteria</taxon>
        <taxon>Alteromonadales</taxon>
        <taxon>Alteromonadaceae</taxon>
        <taxon>Alginatibacterium</taxon>
    </lineage>
</organism>
<dbReference type="AlphaFoldDB" id="A0A420E819"/>
<dbReference type="EMBL" id="RAQO01000008">
    <property type="protein sequence ID" value="RKF15626.1"/>
    <property type="molecule type" value="Genomic_DNA"/>
</dbReference>
<dbReference type="Gene3D" id="3.40.630.30">
    <property type="match status" value="1"/>
</dbReference>
<sequence>MSEFVKHTQASLQWYSPNMDELNHEFWNKWDELRHPAHANFINSSTWMKNWLQVFWDPNWKLEIHIAKCKQQVVAILPLYIKSSKTSVVGKYLCLLGQGEPPEAGVASEYLDILCLEPYQEDVSNYFRTILYSGRFFEFRAKDLHQDSFISENLTKGVKNADIQSTYRFQQTSPKPNILESLSKNTRKRYNRSKNQLLNSNIGFKCLDTESYESAWERMKEMHQTRWLSLGHTGAFSEPKFNDFHRNMIARHPENVLMSGLFIDNKAIALNFYYLSNDTLHFYQSGWDQDQNAKLSPGVNLHILSMLNNPVSNYDYMKSGQAQSYKEKLSNKKTPMLSLVLALNWQSRFLLRLKKIKRLALTQIAKHRDHFNSK</sequence>
<dbReference type="InterPro" id="IPR038740">
    <property type="entry name" value="BioF2-like_GNAT_dom"/>
</dbReference>
<protein>
    <submittedName>
        <fullName evidence="2">GNAT family N-acetyltransferase</fullName>
    </submittedName>
</protein>
<feature type="domain" description="BioF2-like acetyltransferase" evidence="1">
    <location>
        <begin position="185"/>
        <end position="305"/>
    </location>
</feature>
<accession>A0A420E819</accession>
<proteinExistence type="predicted"/>
<dbReference type="RefSeq" id="WP_120355712.1">
    <property type="nucleotide sequence ID" value="NZ_RAQO01000008.1"/>
</dbReference>
<dbReference type="Proteomes" id="UP000286482">
    <property type="component" value="Unassembled WGS sequence"/>
</dbReference>